<feature type="compositionally biased region" description="Low complexity" evidence="1">
    <location>
        <begin position="375"/>
        <end position="412"/>
    </location>
</feature>
<feature type="region of interest" description="Disordered" evidence="1">
    <location>
        <begin position="1"/>
        <end position="31"/>
    </location>
</feature>
<feature type="compositionally biased region" description="Low complexity" evidence="1">
    <location>
        <begin position="266"/>
        <end position="277"/>
    </location>
</feature>
<feature type="region of interest" description="Disordered" evidence="1">
    <location>
        <begin position="291"/>
        <end position="434"/>
    </location>
</feature>
<evidence type="ECO:0000313" key="2">
    <source>
        <dbReference type="EMBL" id="GMH56570.1"/>
    </source>
</evidence>
<feature type="compositionally biased region" description="Polar residues" evidence="1">
    <location>
        <begin position="420"/>
        <end position="434"/>
    </location>
</feature>
<feature type="compositionally biased region" description="Low complexity" evidence="1">
    <location>
        <begin position="125"/>
        <end position="143"/>
    </location>
</feature>
<reference evidence="3" key="1">
    <citation type="journal article" date="2023" name="Commun. Biol.">
        <title>Genome analysis of Parmales, the sister group of diatoms, reveals the evolutionary specialization of diatoms from phago-mixotrophs to photoautotrophs.</title>
        <authorList>
            <person name="Ban H."/>
            <person name="Sato S."/>
            <person name="Yoshikawa S."/>
            <person name="Yamada K."/>
            <person name="Nakamura Y."/>
            <person name="Ichinomiya M."/>
            <person name="Sato N."/>
            <person name="Blanc-Mathieu R."/>
            <person name="Endo H."/>
            <person name="Kuwata A."/>
            <person name="Ogata H."/>
        </authorList>
    </citation>
    <scope>NUCLEOTIDE SEQUENCE [LARGE SCALE GENOMIC DNA]</scope>
    <source>
        <strain evidence="3">NIES 3700</strain>
    </source>
</reference>
<feature type="region of interest" description="Disordered" evidence="1">
    <location>
        <begin position="447"/>
        <end position="527"/>
    </location>
</feature>
<dbReference type="OrthoDB" id="201490at2759"/>
<evidence type="ECO:0000313" key="3">
    <source>
        <dbReference type="Proteomes" id="UP001165122"/>
    </source>
</evidence>
<feature type="compositionally biased region" description="Pro residues" evidence="1">
    <location>
        <begin position="512"/>
        <end position="524"/>
    </location>
</feature>
<proteinExistence type="predicted"/>
<feature type="compositionally biased region" description="Low complexity" evidence="1">
    <location>
        <begin position="317"/>
        <end position="334"/>
    </location>
</feature>
<feature type="compositionally biased region" description="Basic and acidic residues" evidence="1">
    <location>
        <begin position="197"/>
        <end position="213"/>
    </location>
</feature>
<dbReference type="AlphaFoldDB" id="A0A9W7DWB8"/>
<name>A0A9W7DWB8_9STRA</name>
<evidence type="ECO:0000256" key="1">
    <source>
        <dbReference type="SAM" id="MobiDB-lite"/>
    </source>
</evidence>
<feature type="compositionally biased region" description="Low complexity" evidence="1">
    <location>
        <begin position="233"/>
        <end position="245"/>
    </location>
</feature>
<feature type="compositionally biased region" description="Polar residues" evidence="1">
    <location>
        <begin position="1"/>
        <end position="16"/>
    </location>
</feature>
<feature type="compositionally biased region" description="Polar residues" evidence="1">
    <location>
        <begin position="253"/>
        <end position="265"/>
    </location>
</feature>
<dbReference type="EMBL" id="BRXW01000455">
    <property type="protein sequence ID" value="GMH56570.1"/>
    <property type="molecule type" value="Genomic_DNA"/>
</dbReference>
<keyword evidence="3" id="KW-1185">Reference proteome</keyword>
<feature type="region of interest" description="Disordered" evidence="1">
    <location>
        <begin position="57"/>
        <end position="277"/>
    </location>
</feature>
<feature type="compositionally biased region" description="Pro residues" evidence="1">
    <location>
        <begin position="153"/>
        <end position="164"/>
    </location>
</feature>
<feature type="compositionally biased region" description="Polar residues" evidence="1">
    <location>
        <begin position="450"/>
        <end position="496"/>
    </location>
</feature>
<comment type="caution">
    <text evidence="2">The sequence shown here is derived from an EMBL/GenBank/DDBJ whole genome shotgun (WGS) entry which is preliminary data.</text>
</comment>
<protein>
    <submittedName>
        <fullName evidence="2">Uncharacterized protein</fullName>
    </submittedName>
</protein>
<accession>A0A9W7DWB8</accession>
<feature type="compositionally biased region" description="Basic residues" evidence="1">
    <location>
        <begin position="96"/>
        <end position="106"/>
    </location>
</feature>
<sequence>MLQSLTHSPSSPSTAPILSRKSRSASESSPNARIAAIAAAFTIAEKASFSPASVEALRSSIFSSPPPPTPSSPQLNLENVPPSPYLQHTGVPSEKKPKRRSRRRRSLAVDVESGDVLLGKESPGMMTAKMDTSTTTTTPKTTMLNSSHHRSPSPSPFLPPPMSSTPPTATKNNPPPKSSLRRSRRKSVSQAPVGLYNEDKGTPEVLKPIERKSSVKKATSKQATPVKFEQEVESLLESLPETLPSPITPTPVAPTTDTSTHSTPNSTNKSTASVASVTSDVSAVIPTPFFNARSTATPAPPPPPPIPHTTSNHGHTRSSSDSTTSSHSLSNTTGGKKRRRKSVSPPKGSGVSGAEWEMLANQSRLRSLKRKNLASPKNTPTTTTTPKLPSSLKKPKYSPSPSPRNSTNNSNSLMNIDPATPNTSTNRSNSLSHSYALSNPDSSFGEVFLKNSSNNPHDLSSNSPTASVDTVNMDNSSDHTNLMNDSFTNSISNLSPVATEKSVSPSSHHPTPAAPAPPTPPKAIPSPQTIVTKMMDLFADIPIGCNLATTSCSSARVFSAALLHLSSSELPQTALPHLLPLLTSFVEAELCVLSSQHSTTNSSSPSHSPPSSKTRLMFCAYDFSAVSPPVDVEVGSNTHLERCVQKIAVIIKNLNQMVGLAPEHPARIALKSLLSFATLLANKHSTEGQEIRENLNATMPASANWMPARFLGAARFYKKELEVALDMACEIPDEFNDGIKPSPLRLRLGELIGASCRYHLRRLFNPIPPSYTKPGKGQAPADYSACRSTIHEIVCMEAPGGQDSAAADGSISSVLNSALMHVYEAQLAKDHIELSRNKTTTTNTNTTTNHDPNASFAVSAISMRGLEGNGPLSDDDLELVMQDIELAHVALAGSRAAKFIVDLMNWEGVTKALEDSGGWGCIETYAALISEVKLEGIAVDEAHFVLMRNVVALLETLTGGFVESEQSGAAASRCVNDMWRRFKCGKLNAAALRRNPNVGVIRTTLVEGNSKFLYPTLAVPEDEESFVEEDSQDM</sequence>
<feature type="compositionally biased region" description="Low complexity" evidence="1">
    <location>
        <begin position="343"/>
        <end position="353"/>
    </location>
</feature>
<dbReference type="Proteomes" id="UP001165122">
    <property type="component" value="Unassembled WGS sequence"/>
</dbReference>
<organism evidence="2 3">
    <name type="scientific">Triparma laevis f. longispina</name>
    <dbReference type="NCBI Taxonomy" id="1714387"/>
    <lineage>
        <taxon>Eukaryota</taxon>
        <taxon>Sar</taxon>
        <taxon>Stramenopiles</taxon>
        <taxon>Ochrophyta</taxon>
        <taxon>Bolidophyceae</taxon>
        <taxon>Parmales</taxon>
        <taxon>Triparmaceae</taxon>
        <taxon>Triparma</taxon>
    </lineage>
</organism>
<gene>
    <name evidence="2" type="ORF">TrLO_g14344</name>
</gene>
<feature type="compositionally biased region" description="Pro residues" evidence="1">
    <location>
        <begin position="298"/>
        <end position="307"/>
    </location>
</feature>